<feature type="domain" description="NLE" evidence="6">
    <location>
        <begin position="267"/>
        <end position="316"/>
    </location>
</feature>
<dbReference type="InterPro" id="IPR019775">
    <property type="entry name" value="WD40_repeat_CS"/>
</dbReference>
<feature type="repeat" description="WD" evidence="5">
    <location>
        <begin position="735"/>
        <end position="766"/>
    </location>
</feature>
<dbReference type="InterPro" id="IPR001680">
    <property type="entry name" value="WD40_rpt"/>
</dbReference>
<dbReference type="Pfam" id="PF08154">
    <property type="entry name" value="NLE"/>
    <property type="match status" value="1"/>
</dbReference>
<sequence>MDVLPLRDEYVLLVVLRDHEASLAIHVYSIPSVQKHIGEGQLDLLAVFELPKLTTEVSHDLSCVFFLISSSNGEGGIASASLDFYPSLVLFNLALLDGQSEVHLFVPTSILLPGLTNHFYSNAQSARPIHVGWTDWGPRNTRIIPMYGMINVLAIIGYRGLCWNEIWDFNPHDNPSLYPEGTTYRVTSDSIIPPNSIFANQVVTSLPYRLIRVDGIPQPSDTILSKYFFEDIDGPKVVMFQDEDDTAKMVVDFQNHEPVPQEPTPHIVVQFVSEDDGQPLAPAVNLPANSTREALEALVNKLNVKDEDPVPFSFHVVLPPDAESAGEPTRIVVSKSIEDDVLSHPSHAFTPEDVFIVHCSPQAVFRVRPATRCSSTLSGHTSPILCASFSPTGNLLATGSGDCNARLWDLFTETPSHVLVGHKGWVLCVEWEPVERKLATGGHDGQVRIWDPKTGKPIGDALKGHSKWVTSLAWEPIHLNPSTPRLVSSSKDGTVRVWSVLTRRCEYTLGGHTASVNVVRWGGGGFNGKSVLYTASSDRTVRVWDANGGKLLHTLKDHAHWVTTLTLNTDFVLRTGPYDHTGKAPNSDEEAQSLALARYNALVASTGELLISGSDDHTLFLWSLFPSHSGTPDAGVAAAERGGKLKPVARLTGHQRQVSHVLFSPNGRWVASAAWDNSVRIWDGRTGKFVATLRGHVGAVYRLAWSADSRMLVSASKDSTLKIWDLKTYKLKVDLPGHTDEVYCVDFVADKVVSGGRDRTVKIWKN</sequence>
<dbReference type="FunFam" id="2.130.10.10:FF:000464">
    <property type="entry name" value="Ribosome assembly protein 4"/>
    <property type="match status" value="1"/>
</dbReference>
<dbReference type="SMART" id="SM00320">
    <property type="entry name" value="WD40"/>
    <property type="match status" value="8"/>
</dbReference>
<dbReference type="PRINTS" id="PR00320">
    <property type="entry name" value="GPROTEINBRPT"/>
</dbReference>
<dbReference type="GO" id="GO:0000027">
    <property type="term" value="P:ribosomal large subunit assembly"/>
    <property type="evidence" value="ECO:0007669"/>
    <property type="project" value="TreeGrafter"/>
</dbReference>
<dbReference type="InterPro" id="IPR015943">
    <property type="entry name" value="WD40/YVTN_repeat-like_dom_sf"/>
</dbReference>
<keyword evidence="8" id="KW-1185">Reference proteome</keyword>
<evidence type="ECO:0000256" key="2">
    <source>
        <dbReference type="ARBA" id="ARBA00022574"/>
    </source>
</evidence>
<dbReference type="EMBL" id="JANAWD010000110">
    <property type="protein sequence ID" value="KAJ3486799.1"/>
    <property type="molecule type" value="Genomic_DNA"/>
</dbReference>
<dbReference type="InterPro" id="IPR012972">
    <property type="entry name" value="NLE"/>
</dbReference>
<evidence type="ECO:0000313" key="7">
    <source>
        <dbReference type="EMBL" id="KAJ3486799.1"/>
    </source>
</evidence>
<protein>
    <recommendedName>
        <fullName evidence="6">NLE domain-containing protein</fullName>
    </recommendedName>
</protein>
<dbReference type="Proteomes" id="UP001212997">
    <property type="component" value="Unassembled WGS sequence"/>
</dbReference>
<feature type="repeat" description="WD" evidence="5">
    <location>
        <begin position="693"/>
        <end position="734"/>
    </location>
</feature>
<keyword evidence="4" id="KW-0539">Nucleus</keyword>
<dbReference type="CDD" id="cd00200">
    <property type="entry name" value="WD40"/>
    <property type="match status" value="1"/>
</dbReference>
<dbReference type="PANTHER" id="PTHR19848">
    <property type="entry name" value="WD40 REPEAT PROTEIN"/>
    <property type="match status" value="1"/>
</dbReference>
<evidence type="ECO:0000259" key="6">
    <source>
        <dbReference type="Pfam" id="PF08154"/>
    </source>
</evidence>
<evidence type="ECO:0000313" key="8">
    <source>
        <dbReference type="Proteomes" id="UP001212997"/>
    </source>
</evidence>
<feature type="repeat" description="WD" evidence="5">
    <location>
        <begin position="509"/>
        <end position="554"/>
    </location>
</feature>
<accession>A0AAD5YF73</accession>
<evidence type="ECO:0000256" key="3">
    <source>
        <dbReference type="ARBA" id="ARBA00022737"/>
    </source>
</evidence>
<dbReference type="SUPFAM" id="SSF50978">
    <property type="entry name" value="WD40 repeat-like"/>
    <property type="match status" value="1"/>
</dbReference>
<evidence type="ECO:0000256" key="4">
    <source>
        <dbReference type="ARBA" id="ARBA00023242"/>
    </source>
</evidence>
<dbReference type="Gene3D" id="2.130.10.10">
    <property type="entry name" value="YVTN repeat-like/Quinoprotein amine dehydrogenase"/>
    <property type="match status" value="1"/>
</dbReference>
<reference evidence="7" key="1">
    <citation type="submission" date="2022-07" db="EMBL/GenBank/DDBJ databases">
        <title>Genome Sequence of Physisporinus lineatus.</title>
        <authorList>
            <person name="Buettner E."/>
        </authorList>
    </citation>
    <scope>NUCLEOTIDE SEQUENCE</scope>
    <source>
        <strain evidence="7">VT162</strain>
    </source>
</reference>
<organism evidence="7 8">
    <name type="scientific">Meripilus lineatus</name>
    <dbReference type="NCBI Taxonomy" id="2056292"/>
    <lineage>
        <taxon>Eukaryota</taxon>
        <taxon>Fungi</taxon>
        <taxon>Dikarya</taxon>
        <taxon>Basidiomycota</taxon>
        <taxon>Agaricomycotina</taxon>
        <taxon>Agaricomycetes</taxon>
        <taxon>Polyporales</taxon>
        <taxon>Meripilaceae</taxon>
        <taxon>Meripilus</taxon>
    </lineage>
</organism>
<keyword evidence="3" id="KW-0677">Repeat</keyword>
<feature type="repeat" description="WD" evidence="5">
    <location>
        <begin position="377"/>
        <end position="418"/>
    </location>
</feature>
<gene>
    <name evidence="7" type="ORF">NLI96_g3990</name>
</gene>
<dbReference type="InterPro" id="IPR020472">
    <property type="entry name" value="WD40_PAC1"/>
</dbReference>
<dbReference type="InterPro" id="IPR036322">
    <property type="entry name" value="WD40_repeat_dom_sf"/>
</dbReference>
<dbReference type="Pfam" id="PF00400">
    <property type="entry name" value="WD40"/>
    <property type="match status" value="8"/>
</dbReference>
<dbReference type="PROSITE" id="PS50082">
    <property type="entry name" value="WD_REPEATS_2"/>
    <property type="match status" value="7"/>
</dbReference>
<evidence type="ECO:0000256" key="5">
    <source>
        <dbReference type="PROSITE-ProRule" id="PRU00221"/>
    </source>
</evidence>
<proteinExistence type="predicted"/>
<dbReference type="AlphaFoldDB" id="A0AAD5YF73"/>
<keyword evidence="2 5" id="KW-0853">WD repeat</keyword>
<comment type="subcellular location">
    <subcellularLocation>
        <location evidence="1">Nucleus</location>
        <location evidence="1">Nucleolus</location>
    </subcellularLocation>
</comment>
<comment type="caution">
    <text evidence="7">The sequence shown here is derived from an EMBL/GenBank/DDBJ whole genome shotgun (WGS) entry which is preliminary data.</text>
</comment>
<dbReference type="GO" id="GO:0005730">
    <property type="term" value="C:nucleolus"/>
    <property type="evidence" value="ECO:0007669"/>
    <property type="project" value="UniProtKB-SubCell"/>
</dbReference>
<feature type="repeat" description="WD" evidence="5">
    <location>
        <begin position="462"/>
        <end position="508"/>
    </location>
</feature>
<feature type="repeat" description="WD" evidence="5">
    <location>
        <begin position="419"/>
        <end position="460"/>
    </location>
</feature>
<dbReference type="PANTHER" id="PTHR19848:SF0">
    <property type="entry name" value="NOTCHLESS PROTEIN HOMOLOG 1"/>
    <property type="match status" value="1"/>
</dbReference>
<feature type="repeat" description="WD" evidence="5">
    <location>
        <begin position="651"/>
        <end position="692"/>
    </location>
</feature>
<dbReference type="PROSITE" id="PS50294">
    <property type="entry name" value="WD_REPEATS_REGION"/>
    <property type="match status" value="7"/>
</dbReference>
<name>A0AAD5YF73_9APHY</name>
<evidence type="ECO:0000256" key="1">
    <source>
        <dbReference type="ARBA" id="ARBA00004604"/>
    </source>
</evidence>
<dbReference type="PROSITE" id="PS00678">
    <property type="entry name" value="WD_REPEATS_1"/>
    <property type="match status" value="2"/>
</dbReference>